<sequence>MNVIKGIVRDKNKQPVSHAKVALLTERFEVIISGEADESGRFRLEADAKKYPYFIASKGFNEKFLDFWGCNIDLRKDLEINPILGKIEIFSLIFFPSLDADNCMMLYFRPMSLKYLLGTEKVIAPELSTDDITVSVNGDFYEIITMRVISETINKGVEPIRAYALKISLDGIEFDGKNKLEISIIKDDGYGEAVLFF</sequence>
<accession>A0A0F6MQ27</accession>
<comment type="caution">
    <text evidence="1">The sequence shown here is derived from an EMBL/GenBank/DDBJ whole genome shotgun (WGS) entry which is preliminary data.</text>
</comment>
<evidence type="ECO:0000313" key="1">
    <source>
        <dbReference type="EMBL" id="EMB23399.1"/>
    </source>
</evidence>
<reference evidence="1" key="1">
    <citation type="submission" date="2012-01" db="EMBL/GenBank/DDBJ databases">
        <title>The Genome Sequence of Treponema denticola OTK.</title>
        <authorList>
            <consortium name="The Broad Institute Genome Sequencing Platform"/>
            <person name="Earl A."/>
            <person name="Ward D."/>
            <person name="Feldgarden M."/>
            <person name="Gevers D."/>
            <person name="Blanton J.M."/>
            <person name="Fenno C.J."/>
            <person name="Baranova O.V."/>
            <person name="Mathney J."/>
            <person name="Dewhirst F.E."/>
            <person name="Izard J."/>
            <person name="Young S.K."/>
            <person name="Zeng Q."/>
            <person name="Gargeya S."/>
            <person name="Fitzgerald M."/>
            <person name="Haas B."/>
            <person name="Abouelleil A."/>
            <person name="Alvarado L."/>
            <person name="Arachchi H.M."/>
            <person name="Berlin A."/>
            <person name="Chapman S.B."/>
            <person name="Gearin G."/>
            <person name="Goldberg J."/>
            <person name="Griggs A."/>
            <person name="Gujja S."/>
            <person name="Hansen M."/>
            <person name="Heiman D."/>
            <person name="Howarth C."/>
            <person name="Larimer J."/>
            <person name="Lui A."/>
            <person name="MacDonald P.J.P."/>
            <person name="McCowen C."/>
            <person name="Montmayeur A."/>
            <person name="Murphy C."/>
            <person name="Neiman D."/>
            <person name="Pearson M."/>
            <person name="Priest M."/>
            <person name="Roberts A."/>
            <person name="Saif S."/>
            <person name="Shea T."/>
            <person name="Sisk P."/>
            <person name="Stolte C."/>
            <person name="Sykes S."/>
            <person name="Wortman J."/>
            <person name="Nusbaum C."/>
            <person name="Birren B."/>
        </authorList>
    </citation>
    <scope>NUCLEOTIDE SEQUENCE [LARGE SCALE GENOMIC DNA]</scope>
    <source>
        <strain evidence="1">OTK</strain>
    </source>
</reference>
<dbReference type="HOGENOM" id="CLU_1383645_0_0_12"/>
<dbReference type="PATRIC" id="fig|999434.4.peg.561"/>
<protein>
    <recommendedName>
        <fullName evidence="2">Carboxypeptidase regulatory-like domain-containing protein</fullName>
    </recommendedName>
</protein>
<organism evidence="1">
    <name type="scientific">Treponema denticola OTK</name>
    <dbReference type="NCBI Taxonomy" id="999434"/>
    <lineage>
        <taxon>Bacteria</taxon>
        <taxon>Pseudomonadati</taxon>
        <taxon>Spirochaetota</taxon>
        <taxon>Spirochaetia</taxon>
        <taxon>Spirochaetales</taxon>
        <taxon>Treponemataceae</taxon>
        <taxon>Treponema</taxon>
    </lineage>
</organism>
<name>A0A0F6MQ27_TREDN</name>
<dbReference type="AlphaFoldDB" id="A0A0F6MQ27"/>
<dbReference type="Proteomes" id="UP000011701">
    <property type="component" value="Chromosome"/>
</dbReference>
<evidence type="ECO:0008006" key="2">
    <source>
        <dbReference type="Google" id="ProtNLM"/>
    </source>
</evidence>
<proteinExistence type="predicted"/>
<dbReference type="RefSeq" id="WP_002690845.1">
    <property type="nucleotide sequence ID" value="NZ_CM001797.1"/>
</dbReference>
<dbReference type="EMBL" id="AGDY01000004">
    <property type="protein sequence ID" value="EMB23399.1"/>
    <property type="molecule type" value="Genomic_DNA"/>
</dbReference>
<gene>
    <name evidence="1" type="ORF">HMPREF9723_00537</name>
</gene>